<keyword evidence="2" id="KW-0808">Transferase</keyword>
<dbReference type="GO" id="GO:0016301">
    <property type="term" value="F:kinase activity"/>
    <property type="evidence" value="ECO:0007669"/>
    <property type="project" value="UniProtKB-KW"/>
</dbReference>
<dbReference type="EMBL" id="LFYR01000012">
    <property type="protein sequence ID" value="KMZ76527.1"/>
    <property type="molecule type" value="Genomic_DNA"/>
</dbReference>
<evidence type="ECO:0000256" key="2">
    <source>
        <dbReference type="ARBA" id="ARBA00022679"/>
    </source>
</evidence>
<dbReference type="InterPro" id="IPR029056">
    <property type="entry name" value="Ribokinase-like"/>
</dbReference>
<dbReference type="Gene3D" id="3.40.1190.20">
    <property type="match status" value="1"/>
</dbReference>
<dbReference type="CDD" id="cd01167">
    <property type="entry name" value="bac_FRK"/>
    <property type="match status" value="1"/>
</dbReference>
<comment type="similarity">
    <text evidence="1">Belongs to the carbohydrate kinase PfkB family.</text>
</comment>
<sequence>MQAFPVSTTTYRRLHFHLHTPFSSFSKAVVSASRDFSAAAFSQTRKGSKTWSVNYTPDVLRIQDCKLQKKVYIREASRKSVSVVSDGDDLSEDEKISTEKSPRKSKMPSSRGRKKKSTKAKGIPQNKLDSKSNEEANNLTSDEDVNLSSGEDDNLTSGEDDNITSDEDNSSKKTRRKSRKKAVVSKKKKVSRSPKKALVDVVNATTEVSNSEVTTTHEQPPPEETELLADDDDLEDISFTYGWPPLVCVYGAAQHAFVPSGRPANRLIDFEIHETMKDAFWSPTRFVRAPGGSASGVAVSLSSLGGRTAFMGKLGDDEYGQSMLYFLNDKKVQTRSVKIDNQKPTAVTRMKITKRGGIKATSVKPCAEDCLSSSEINIDVLKEAKMFYFNSSALLDANMKSTTMQAIETSKKFGSMIFLDLNLPFPLWCSREETISLIQQAWSQADIIEVTKQELEFLLGIEPTERFDTKDNDKSKFLHYKHDIVTSSSLWHENLKVLFVTNGTSKMHYYTEKDDGWVCGMEDAPITPFTAEMSVAGDAIVAALMRMLTVQLHLVTDKSYLLHTIKYAINCGVTNQWLAARIHGFPSSQGGKDGVKSLSEREFRTVGGSSC</sequence>
<dbReference type="InterPro" id="IPR050306">
    <property type="entry name" value="PfkB_Carbo_kinase"/>
</dbReference>
<dbReference type="AlphaFoldDB" id="A0A0K9Q6G1"/>
<name>A0A0K9Q6G1_ZOSMR</name>
<feature type="region of interest" description="Disordered" evidence="4">
    <location>
        <begin position="82"/>
        <end position="226"/>
    </location>
</feature>
<protein>
    <submittedName>
        <fullName evidence="6">Putative Fructokinase</fullName>
    </submittedName>
</protein>
<proteinExistence type="inferred from homology"/>
<feature type="compositionally biased region" description="Low complexity" evidence="4">
    <location>
        <begin position="205"/>
        <end position="218"/>
    </location>
</feature>
<dbReference type="GO" id="GO:0009658">
    <property type="term" value="P:chloroplast organization"/>
    <property type="evidence" value="ECO:0000318"/>
    <property type="project" value="GO_Central"/>
</dbReference>
<evidence type="ECO:0000256" key="3">
    <source>
        <dbReference type="ARBA" id="ARBA00022777"/>
    </source>
</evidence>
<dbReference type="STRING" id="29655.A0A0K9Q6G1"/>
<dbReference type="GO" id="GO:0009662">
    <property type="term" value="P:etioplast organization"/>
    <property type="evidence" value="ECO:0000318"/>
    <property type="project" value="GO_Central"/>
</dbReference>
<gene>
    <name evidence="6" type="ORF">ZOSMA_100G00220</name>
</gene>
<feature type="domain" description="Carbohydrate kinase PfkB" evidence="5">
    <location>
        <begin position="284"/>
        <end position="546"/>
    </location>
</feature>
<dbReference type="GO" id="GO:0042793">
    <property type="term" value="P:plastid transcription"/>
    <property type="evidence" value="ECO:0000318"/>
    <property type="project" value="GO_Central"/>
</dbReference>
<evidence type="ECO:0000259" key="5">
    <source>
        <dbReference type="Pfam" id="PF00294"/>
    </source>
</evidence>
<dbReference type="Pfam" id="PF00294">
    <property type="entry name" value="PfkB"/>
    <property type="match status" value="1"/>
</dbReference>
<keyword evidence="3 6" id="KW-0418">Kinase</keyword>
<feature type="compositionally biased region" description="Basic residues" evidence="4">
    <location>
        <begin position="172"/>
        <end position="195"/>
    </location>
</feature>
<feature type="compositionally biased region" description="Basic residues" evidence="4">
    <location>
        <begin position="103"/>
        <end position="119"/>
    </location>
</feature>
<organism evidence="6 7">
    <name type="scientific">Zostera marina</name>
    <name type="common">Eelgrass</name>
    <dbReference type="NCBI Taxonomy" id="29655"/>
    <lineage>
        <taxon>Eukaryota</taxon>
        <taxon>Viridiplantae</taxon>
        <taxon>Streptophyta</taxon>
        <taxon>Embryophyta</taxon>
        <taxon>Tracheophyta</taxon>
        <taxon>Spermatophyta</taxon>
        <taxon>Magnoliopsida</taxon>
        <taxon>Liliopsida</taxon>
        <taxon>Zosteraceae</taxon>
        <taxon>Zostera</taxon>
    </lineage>
</organism>
<dbReference type="SUPFAM" id="SSF53613">
    <property type="entry name" value="Ribokinase-like"/>
    <property type="match status" value="1"/>
</dbReference>
<dbReference type="InterPro" id="IPR011611">
    <property type="entry name" value="PfkB_dom"/>
</dbReference>
<dbReference type="PANTHER" id="PTHR43085:SF2">
    <property type="entry name" value="FRUCTOKINASE-LIKE 2, CHLOROPLASTIC"/>
    <property type="match status" value="1"/>
</dbReference>
<evidence type="ECO:0000313" key="7">
    <source>
        <dbReference type="Proteomes" id="UP000036987"/>
    </source>
</evidence>
<dbReference type="OrthoDB" id="415590at2759"/>
<evidence type="ECO:0000313" key="6">
    <source>
        <dbReference type="EMBL" id="KMZ76527.1"/>
    </source>
</evidence>
<dbReference type="PANTHER" id="PTHR43085">
    <property type="entry name" value="HEXOKINASE FAMILY MEMBER"/>
    <property type="match status" value="1"/>
</dbReference>
<reference evidence="7" key="1">
    <citation type="journal article" date="2016" name="Nature">
        <title>The genome of the seagrass Zostera marina reveals angiosperm adaptation to the sea.</title>
        <authorList>
            <person name="Olsen J.L."/>
            <person name="Rouze P."/>
            <person name="Verhelst B."/>
            <person name="Lin Y.-C."/>
            <person name="Bayer T."/>
            <person name="Collen J."/>
            <person name="Dattolo E."/>
            <person name="De Paoli E."/>
            <person name="Dittami S."/>
            <person name="Maumus F."/>
            <person name="Michel G."/>
            <person name="Kersting A."/>
            <person name="Lauritano C."/>
            <person name="Lohaus R."/>
            <person name="Toepel M."/>
            <person name="Tonon T."/>
            <person name="Vanneste K."/>
            <person name="Amirebrahimi M."/>
            <person name="Brakel J."/>
            <person name="Bostroem C."/>
            <person name="Chovatia M."/>
            <person name="Grimwood J."/>
            <person name="Jenkins J.W."/>
            <person name="Jueterbock A."/>
            <person name="Mraz A."/>
            <person name="Stam W.T."/>
            <person name="Tice H."/>
            <person name="Bornberg-Bauer E."/>
            <person name="Green P.J."/>
            <person name="Pearson G.A."/>
            <person name="Procaccini G."/>
            <person name="Duarte C.M."/>
            <person name="Schmutz J."/>
            <person name="Reusch T.B.H."/>
            <person name="Van de Peer Y."/>
        </authorList>
    </citation>
    <scope>NUCLEOTIDE SEQUENCE [LARGE SCALE GENOMIC DNA]</scope>
    <source>
        <strain evidence="7">cv. Finnish</strain>
    </source>
</reference>
<evidence type="ECO:0000256" key="4">
    <source>
        <dbReference type="SAM" id="MobiDB-lite"/>
    </source>
</evidence>
<feature type="compositionally biased region" description="Acidic residues" evidence="4">
    <location>
        <begin position="141"/>
        <end position="168"/>
    </location>
</feature>
<dbReference type="Proteomes" id="UP000036987">
    <property type="component" value="Unassembled WGS sequence"/>
</dbReference>
<dbReference type="OMA" id="HEINIDV"/>
<dbReference type="GO" id="GO:0042644">
    <property type="term" value="C:chloroplast nucleoid"/>
    <property type="evidence" value="ECO:0000318"/>
    <property type="project" value="GO_Central"/>
</dbReference>
<feature type="compositionally biased region" description="Basic and acidic residues" evidence="4">
    <location>
        <begin position="93"/>
        <end position="102"/>
    </location>
</feature>
<accession>A0A0K9Q6G1</accession>
<evidence type="ECO:0000256" key="1">
    <source>
        <dbReference type="ARBA" id="ARBA00010688"/>
    </source>
</evidence>
<keyword evidence="7" id="KW-1185">Reference proteome</keyword>
<comment type="caution">
    <text evidence="6">The sequence shown here is derived from an EMBL/GenBank/DDBJ whole genome shotgun (WGS) entry which is preliminary data.</text>
</comment>